<evidence type="ECO:0000256" key="4">
    <source>
        <dbReference type="ARBA" id="ARBA00022807"/>
    </source>
</evidence>
<evidence type="ECO:0000256" key="2">
    <source>
        <dbReference type="ARBA" id="ARBA00022670"/>
    </source>
</evidence>
<evidence type="ECO:0000256" key="3">
    <source>
        <dbReference type="ARBA" id="ARBA00022801"/>
    </source>
</evidence>
<dbReference type="EMBL" id="CM001218">
    <property type="protein sequence ID" value="AES65713.2"/>
    <property type="molecule type" value="Genomic_DNA"/>
</dbReference>
<dbReference type="InterPro" id="IPR038765">
    <property type="entry name" value="Papain-like_cys_pep_sf"/>
</dbReference>
<reference evidence="6 8" key="1">
    <citation type="journal article" date="2011" name="Nature">
        <title>The Medicago genome provides insight into the evolution of rhizobial symbioses.</title>
        <authorList>
            <person name="Young N.D."/>
            <person name="Debelle F."/>
            <person name="Oldroyd G.E."/>
            <person name="Geurts R."/>
            <person name="Cannon S.B."/>
            <person name="Udvardi M.K."/>
            <person name="Benedito V.A."/>
            <person name="Mayer K.F."/>
            <person name="Gouzy J."/>
            <person name="Schoof H."/>
            <person name="Van de Peer Y."/>
            <person name="Proost S."/>
            <person name="Cook D.R."/>
            <person name="Meyers B.C."/>
            <person name="Spannagl M."/>
            <person name="Cheung F."/>
            <person name="De Mita S."/>
            <person name="Krishnakumar V."/>
            <person name="Gundlach H."/>
            <person name="Zhou S."/>
            <person name="Mudge J."/>
            <person name="Bharti A.K."/>
            <person name="Murray J.D."/>
            <person name="Naoumkina M.A."/>
            <person name="Rosen B."/>
            <person name="Silverstein K.A."/>
            <person name="Tang H."/>
            <person name="Rombauts S."/>
            <person name="Zhao P.X."/>
            <person name="Zhou P."/>
            <person name="Barbe V."/>
            <person name="Bardou P."/>
            <person name="Bechner M."/>
            <person name="Bellec A."/>
            <person name="Berger A."/>
            <person name="Berges H."/>
            <person name="Bidwell S."/>
            <person name="Bisseling T."/>
            <person name="Choisne N."/>
            <person name="Couloux A."/>
            <person name="Denny R."/>
            <person name="Deshpande S."/>
            <person name="Dai X."/>
            <person name="Doyle J.J."/>
            <person name="Dudez A.M."/>
            <person name="Farmer A.D."/>
            <person name="Fouteau S."/>
            <person name="Franken C."/>
            <person name="Gibelin C."/>
            <person name="Gish J."/>
            <person name="Goldstein S."/>
            <person name="Gonzalez A.J."/>
            <person name="Green P.J."/>
            <person name="Hallab A."/>
            <person name="Hartog M."/>
            <person name="Hua A."/>
            <person name="Humphray S.J."/>
            <person name="Jeong D.H."/>
            <person name="Jing Y."/>
            <person name="Jocker A."/>
            <person name="Kenton S.M."/>
            <person name="Kim D.J."/>
            <person name="Klee K."/>
            <person name="Lai H."/>
            <person name="Lang C."/>
            <person name="Lin S."/>
            <person name="Macmil S.L."/>
            <person name="Magdelenat G."/>
            <person name="Matthews L."/>
            <person name="McCorrison J."/>
            <person name="Monaghan E.L."/>
            <person name="Mun J.H."/>
            <person name="Najar F.Z."/>
            <person name="Nicholson C."/>
            <person name="Noirot C."/>
            <person name="O'Bleness M."/>
            <person name="Paule C.R."/>
            <person name="Poulain J."/>
            <person name="Prion F."/>
            <person name="Qin B."/>
            <person name="Qu C."/>
            <person name="Retzel E.F."/>
            <person name="Riddle C."/>
            <person name="Sallet E."/>
            <person name="Samain S."/>
            <person name="Samson N."/>
            <person name="Sanders I."/>
            <person name="Saurat O."/>
            <person name="Scarpelli C."/>
            <person name="Schiex T."/>
            <person name="Segurens B."/>
            <person name="Severin A.J."/>
            <person name="Sherrier D.J."/>
            <person name="Shi R."/>
            <person name="Sims S."/>
            <person name="Singer S.R."/>
            <person name="Sinharoy S."/>
            <person name="Sterck L."/>
            <person name="Viollet A."/>
            <person name="Wang B.B."/>
            <person name="Wang K."/>
            <person name="Wang M."/>
            <person name="Wang X."/>
            <person name="Warfsmann J."/>
            <person name="Weissenbach J."/>
            <person name="White D.D."/>
            <person name="White J.D."/>
            <person name="Wiley G.B."/>
            <person name="Wincker P."/>
            <person name="Xing Y."/>
            <person name="Yang L."/>
            <person name="Yao Z."/>
            <person name="Ying F."/>
            <person name="Zhai J."/>
            <person name="Zhou L."/>
            <person name="Zuber A."/>
            <person name="Denarie J."/>
            <person name="Dixon R.A."/>
            <person name="May G.D."/>
            <person name="Schwartz D.C."/>
            <person name="Rogers J."/>
            <person name="Quetier F."/>
            <person name="Town C.D."/>
            <person name="Roe B.A."/>
        </authorList>
    </citation>
    <scope>NUCLEOTIDE SEQUENCE [LARGE SCALE GENOMIC DNA]</scope>
    <source>
        <strain evidence="6">A17</strain>
        <strain evidence="7 8">cv. Jemalong A17</strain>
    </source>
</reference>
<evidence type="ECO:0000313" key="8">
    <source>
        <dbReference type="Proteomes" id="UP000002051"/>
    </source>
</evidence>
<dbReference type="Gene3D" id="3.90.70.10">
    <property type="entry name" value="Cysteine proteinases"/>
    <property type="match status" value="1"/>
</dbReference>
<dbReference type="GO" id="GO:0008234">
    <property type="term" value="F:cysteine-type peptidase activity"/>
    <property type="evidence" value="ECO:0007669"/>
    <property type="project" value="UniProtKB-KW"/>
</dbReference>
<proteinExistence type="inferred from homology"/>
<keyword evidence="4" id="KW-0788">Thiol protease</keyword>
<evidence type="ECO:0000313" key="7">
    <source>
        <dbReference type="EnsemblPlants" id="AES65713"/>
    </source>
</evidence>
<evidence type="ECO:0000313" key="6">
    <source>
        <dbReference type="EMBL" id="AES65713.2"/>
    </source>
</evidence>
<evidence type="ECO:0000259" key="5">
    <source>
        <dbReference type="Pfam" id="PF00112"/>
    </source>
</evidence>
<organism evidence="6 8">
    <name type="scientific">Medicago truncatula</name>
    <name type="common">Barrel medic</name>
    <name type="synonym">Medicago tribuloides</name>
    <dbReference type="NCBI Taxonomy" id="3880"/>
    <lineage>
        <taxon>Eukaryota</taxon>
        <taxon>Viridiplantae</taxon>
        <taxon>Streptophyta</taxon>
        <taxon>Embryophyta</taxon>
        <taxon>Tracheophyta</taxon>
        <taxon>Spermatophyta</taxon>
        <taxon>Magnoliopsida</taxon>
        <taxon>eudicotyledons</taxon>
        <taxon>Gunneridae</taxon>
        <taxon>Pentapetalae</taxon>
        <taxon>rosids</taxon>
        <taxon>fabids</taxon>
        <taxon>Fabales</taxon>
        <taxon>Fabaceae</taxon>
        <taxon>Papilionoideae</taxon>
        <taxon>50 kb inversion clade</taxon>
        <taxon>NPAAA clade</taxon>
        <taxon>Hologalegina</taxon>
        <taxon>IRL clade</taxon>
        <taxon>Trifolieae</taxon>
        <taxon>Medicago</taxon>
    </lineage>
</organism>
<keyword evidence="8" id="KW-1185">Reference proteome</keyword>
<keyword evidence="2 6" id="KW-0645">Protease</keyword>
<dbReference type="InterPro" id="IPR000668">
    <property type="entry name" value="Peptidase_C1A_C"/>
</dbReference>
<reference evidence="7" key="3">
    <citation type="submission" date="2015-04" db="UniProtKB">
        <authorList>
            <consortium name="EnsemblPlants"/>
        </authorList>
    </citation>
    <scope>IDENTIFICATION</scope>
    <source>
        <strain evidence="7">cv. Jemalong A17</strain>
    </source>
</reference>
<sequence>MFKHDHKGVVTNVKHLGQCGSCQAFSTNVVVESLNQRKTSKLGLLSEQELIDCDNQENQGCNSALMEYAFEYFKQKCGLTTESYYLTQEIMLDLVFHQI</sequence>
<dbReference type="eggNOG" id="KOG1543">
    <property type="taxonomic scope" value="Eukaryota"/>
</dbReference>
<accession>A0A0C3V2X3</accession>
<dbReference type="Pfam" id="PF00112">
    <property type="entry name" value="Peptidase_C1"/>
    <property type="match status" value="1"/>
</dbReference>
<dbReference type="STRING" id="3880.G7ISU7"/>
<dbReference type="PANTHER" id="PTHR12411">
    <property type="entry name" value="CYSTEINE PROTEASE FAMILY C1-RELATED"/>
    <property type="match status" value="1"/>
</dbReference>
<dbReference type="SUPFAM" id="SSF54001">
    <property type="entry name" value="Cysteine proteinases"/>
    <property type="match status" value="1"/>
</dbReference>
<comment type="similarity">
    <text evidence="1">Belongs to the peptidase C1 family.</text>
</comment>
<evidence type="ECO:0000256" key="1">
    <source>
        <dbReference type="ARBA" id="ARBA00008455"/>
    </source>
</evidence>
<dbReference type="GO" id="GO:0006508">
    <property type="term" value="P:proteolysis"/>
    <property type="evidence" value="ECO:0007669"/>
    <property type="project" value="UniProtKB-KW"/>
</dbReference>
<keyword evidence="3" id="KW-0378">Hydrolase</keyword>
<dbReference type="AlphaFoldDB" id="G7ISU7"/>
<accession>G7ISU7</accession>
<dbReference type="PaxDb" id="3880-AES65727"/>
<reference evidence="6 8" key="2">
    <citation type="journal article" date="2014" name="BMC Genomics">
        <title>An improved genome release (version Mt4.0) for the model legume Medicago truncatula.</title>
        <authorList>
            <person name="Tang H."/>
            <person name="Krishnakumar V."/>
            <person name="Bidwell S."/>
            <person name="Rosen B."/>
            <person name="Chan A."/>
            <person name="Zhou S."/>
            <person name="Gentzbittel L."/>
            <person name="Childs K.L."/>
            <person name="Yandell M."/>
            <person name="Gundlach H."/>
            <person name="Mayer K.F."/>
            <person name="Schwartz D.C."/>
            <person name="Town C.D."/>
        </authorList>
    </citation>
    <scope>GENOME REANNOTATION</scope>
    <source>
        <strain evidence="7 8">cv. Jemalong A17</strain>
    </source>
</reference>
<dbReference type="Proteomes" id="UP000002051">
    <property type="component" value="Chromosome 2"/>
</dbReference>
<gene>
    <name evidence="6" type="ordered locus">MTR_2g047960</name>
</gene>
<dbReference type="HOGENOM" id="CLU_2323919_0_0_1"/>
<feature type="domain" description="Peptidase C1A papain C-terminal" evidence="5">
    <location>
        <begin position="6"/>
        <end position="85"/>
    </location>
</feature>
<protein>
    <submittedName>
        <fullName evidence="6">Papain family cysteine protease</fullName>
    </submittedName>
</protein>
<dbReference type="InterPro" id="IPR013128">
    <property type="entry name" value="Peptidase_C1A"/>
</dbReference>
<name>G7ISU7_MEDTR</name>
<dbReference type="EnsemblPlants" id="AES65713">
    <property type="protein sequence ID" value="AES65713"/>
    <property type="gene ID" value="MTR_2g047960"/>
</dbReference>